<keyword evidence="7" id="KW-0479">Metal-binding</keyword>
<comment type="cofactor">
    <cofactor evidence="1">
        <name>Cu(+)</name>
        <dbReference type="ChEBI" id="CHEBI:49552"/>
    </cofactor>
</comment>
<feature type="transmembrane region" description="Helical" evidence="12">
    <location>
        <begin position="53"/>
        <end position="72"/>
    </location>
</feature>
<feature type="transmembrane region" description="Helical" evidence="12">
    <location>
        <begin position="387"/>
        <end position="409"/>
    </location>
</feature>
<dbReference type="Pfam" id="PF13473">
    <property type="entry name" value="Cupredoxin_1"/>
    <property type="match status" value="1"/>
</dbReference>
<comment type="catalytic activity">
    <reaction evidence="11">
        <text>nitric oxide + Fe(III)-[cytochrome c] + H2O = Fe(II)-[cytochrome c] + nitrite + 2 H(+)</text>
        <dbReference type="Rhea" id="RHEA:15233"/>
        <dbReference type="Rhea" id="RHEA-COMP:10350"/>
        <dbReference type="Rhea" id="RHEA-COMP:14399"/>
        <dbReference type="ChEBI" id="CHEBI:15377"/>
        <dbReference type="ChEBI" id="CHEBI:15378"/>
        <dbReference type="ChEBI" id="CHEBI:16301"/>
        <dbReference type="ChEBI" id="CHEBI:16480"/>
        <dbReference type="ChEBI" id="CHEBI:29033"/>
        <dbReference type="ChEBI" id="CHEBI:29034"/>
        <dbReference type="EC" id="1.7.2.1"/>
    </reaction>
</comment>
<reference evidence="15 16" key="1">
    <citation type="submission" date="2022-03" db="EMBL/GenBank/DDBJ databases">
        <title>Sinomonas sp. isolated from a soil.</title>
        <authorList>
            <person name="Han J."/>
            <person name="Kim D.-U."/>
        </authorList>
    </citation>
    <scope>NUCLEOTIDE SEQUENCE [LARGE SCALE GENOMIC DNA]</scope>
    <source>
        <strain evidence="15 16">5-5</strain>
    </source>
</reference>
<feature type="transmembrane region" description="Helical" evidence="12">
    <location>
        <begin position="430"/>
        <end position="451"/>
    </location>
</feature>
<feature type="transmembrane region" description="Helical" evidence="12">
    <location>
        <begin position="149"/>
        <end position="171"/>
    </location>
</feature>
<evidence type="ECO:0000256" key="5">
    <source>
        <dbReference type="ARBA" id="ARBA00011882"/>
    </source>
</evidence>
<evidence type="ECO:0000313" key="15">
    <source>
        <dbReference type="EMBL" id="MCH6472514.1"/>
    </source>
</evidence>
<dbReference type="CDD" id="cd11020">
    <property type="entry name" value="CuRO_1_CuNIR"/>
    <property type="match status" value="1"/>
</dbReference>
<comment type="similarity">
    <text evidence="3">Belongs to the multicopper oxidase family.</text>
</comment>
<evidence type="ECO:0000256" key="3">
    <source>
        <dbReference type="ARBA" id="ARBA00010609"/>
    </source>
</evidence>
<keyword evidence="10" id="KW-0186">Copper</keyword>
<dbReference type="PRINTS" id="PR00695">
    <property type="entry name" value="CUNO2RDTASE"/>
</dbReference>
<evidence type="ECO:0000256" key="2">
    <source>
        <dbReference type="ARBA" id="ARBA00001973"/>
    </source>
</evidence>
<evidence type="ECO:0000256" key="4">
    <source>
        <dbReference type="ARBA" id="ARBA00011233"/>
    </source>
</evidence>
<evidence type="ECO:0000256" key="1">
    <source>
        <dbReference type="ARBA" id="ARBA00001960"/>
    </source>
</evidence>
<dbReference type="PANTHER" id="PTHR11709">
    <property type="entry name" value="MULTI-COPPER OXIDASE"/>
    <property type="match status" value="1"/>
</dbReference>
<dbReference type="SUPFAM" id="SSF49503">
    <property type="entry name" value="Cupredoxins"/>
    <property type="match status" value="3"/>
</dbReference>
<organism evidence="15 16">
    <name type="scientific">Sinomonas terrae</name>
    <dbReference type="NCBI Taxonomy" id="2908838"/>
    <lineage>
        <taxon>Bacteria</taxon>
        <taxon>Bacillati</taxon>
        <taxon>Actinomycetota</taxon>
        <taxon>Actinomycetes</taxon>
        <taxon>Micrococcales</taxon>
        <taxon>Micrococcaceae</taxon>
        <taxon>Sinomonas</taxon>
    </lineage>
</organism>
<feature type="transmembrane region" description="Helical" evidence="12">
    <location>
        <begin position="323"/>
        <end position="342"/>
    </location>
</feature>
<feature type="transmembrane region" description="Helical" evidence="12">
    <location>
        <begin position="191"/>
        <end position="209"/>
    </location>
</feature>
<keyword evidence="12" id="KW-0472">Membrane</keyword>
<proteinExistence type="inferred from homology"/>
<evidence type="ECO:0000256" key="12">
    <source>
        <dbReference type="SAM" id="Phobius"/>
    </source>
</evidence>
<comment type="subunit">
    <text evidence="4">Homotrimer.</text>
</comment>
<dbReference type="EMBL" id="JAKZBV010000002">
    <property type="protein sequence ID" value="MCH6472514.1"/>
    <property type="molecule type" value="Genomic_DNA"/>
</dbReference>
<dbReference type="Pfam" id="PF07732">
    <property type="entry name" value="Cu-oxidase_3"/>
    <property type="match status" value="1"/>
</dbReference>
<evidence type="ECO:0000256" key="11">
    <source>
        <dbReference type="ARBA" id="ARBA00049340"/>
    </source>
</evidence>
<comment type="caution">
    <text evidence="15">The sequence shown here is derived from an EMBL/GenBank/DDBJ whole genome shotgun (WGS) entry which is preliminary data.</text>
</comment>
<evidence type="ECO:0000256" key="8">
    <source>
        <dbReference type="ARBA" id="ARBA00022737"/>
    </source>
</evidence>
<evidence type="ECO:0000313" key="16">
    <source>
        <dbReference type="Proteomes" id="UP001202922"/>
    </source>
</evidence>
<protein>
    <recommendedName>
        <fullName evidence="6">Copper-containing nitrite reductase</fullName>
        <ecNumber evidence="5">1.7.2.1</ecNumber>
    </recommendedName>
</protein>
<dbReference type="InterPro" id="IPR008972">
    <property type="entry name" value="Cupredoxin"/>
</dbReference>
<dbReference type="EC" id="1.7.2.1" evidence="5"/>
<evidence type="ECO:0000259" key="13">
    <source>
        <dbReference type="Pfam" id="PF07732"/>
    </source>
</evidence>
<feature type="transmembrane region" description="Helical" evidence="12">
    <location>
        <begin position="363"/>
        <end position="381"/>
    </location>
</feature>
<feature type="transmembrane region" description="Helical" evidence="12">
    <location>
        <begin position="255"/>
        <end position="274"/>
    </location>
</feature>
<feature type="transmembrane region" description="Helical" evidence="12">
    <location>
        <begin position="118"/>
        <end position="137"/>
    </location>
</feature>
<dbReference type="RefSeq" id="WP_241056687.1">
    <property type="nucleotide sequence ID" value="NZ_JAKZBV010000002.1"/>
</dbReference>
<keyword evidence="12" id="KW-0812">Transmembrane</keyword>
<evidence type="ECO:0000256" key="10">
    <source>
        <dbReference type="ARBA" id="ARBA00023008"/>
    </source>
</evidence>
<feature type="transmembrane region" description="Helical" evidence="12">
    <location>
        <begin position="229"/>
        <end position="249"/>
    </location>
</feature>
<comment type="cofactor">
    <cofactor evidence="2">
        <name>Cu(2+)</name>
        <dbReference type="ChEBI" id="CHEBI:29036"/>
    </cofactor>
</comment>
<dbReference type="Gene3D" id="2.60.40.420">
    <property type="entry name" value="Cupredoxins - blue copper proteins"/>
    <property type="match status" value="3"/>
</dbReference>
<feature type="domain" description="Plastocyanin-like" evidence="13">
    <location>
        <begin position="597"/>
        <end position="706"/>
    </location>
</feature>
<gene>
    <name evidence="15" type="ORF">L0M17_21555</name>
</gene>
<dbReference type="InterPro" id="IPR011707">
    <property type="entry name" value="Cu-oxidase-like_N"/>
</dbReference>
<dbReference type="InterPro" id="IPR028096">
    <property type="entry name" value="EfeO_Cupredoxin"/>
</dbReference>
<dbReference type="InterPro" id="IPR045087">
    <property type="entry name" value="Cu-oxidase_fam"/>
</dbReference>
<feature type="transmembrane region" description="Helical" evidence="12">
    <location>
        <begin position="93"/>
        <end position="112"/>
    </location>
</feature>
<evidence type="ECO:0000256" key="6">
    <source>
        <dbReference type="ARBA" id="ARBA00017290"/>
    </source>
</evidence>
<keyword evidence="12" id="KW-1133">Transmembrane helix</keyword>
<dbReference type="InterPro" id="IPR001287">
    <property type="entry name" value="NO2-reductase_Cu"/>
</dbReference>
<evidence type="ECO:0000256" key="7">
    <source>
        <dbReference type="ARBA" id="ARBA00022723"/>
    </source>
</evidence>
<evidence type="ECO:0000259" key="14">
    <source>
        <dbReference type="Pfam" id="PF13473"/>
    </source>
</evidence>
<sequence length="862" mass="88878">MNGLGMDGPGTNPGGMTGRAGWHRWANIPTLGWLTAVAVLALAHRAVPDPAWLLVHLTLLGAVTNAIVVYSWHFSEALLRLPVPSRRPLAVRLVLLNLGAAAAMAGVVLPAWPLTVGGAAAVGVASAWHGTAILARARRALPSRFASTVRYYLASCAMLPFGAAAGAALAAIDDGAQGEWHARILVAHESLNVLGWVGLTVLGTLVTLLPTMLRTRADDAAEPTSRRALWLLLAGVLVATAGALVDAQWLTAAGIAAYLAGVLVSSGPLARTVARKAPVHFAPLSAVASVLWLVVALVWLLALCTTEPDWMALHDALGELTPVLAAGFAAQVLLGALAYLLPVVLGGGPTMVRARTAALDRGAWFRVILANGAILLYVLPVPSAVRVAAAAVGLIALCAFLWLVAKALWGRAPTKETPVASTAGQEARSRYGSGALGLALLIVAVVVGAAFDPSALILAQGSGSAASTASVTPTGHTTTVTVTMTGMHFSPASVTVPAGEHLLVHLHNLDPTPHDLTLANGKASPRVAPGTTADFDAGIITASVDGWCSVVGHKQMGMTFRIDAGTTPAASAPPFTPYPAALPPAVPGTVHRITLTVQDTARAVAPGVVQELWTYNGTSPGPILHGHVGDTFEITLVNHAPMGHSIDFHAGSVAPDGPMSTIAPGKTGTYTFTATAPGIWLYHCSTMPMSLHIANGMFGAVVIDPPDAPPVAEQFVLIQSELYYGQPTDGQPGMAAGSADPAKIAAEKPDAVVFNGYADQYQQAPLKAKAGEPVRIWVLDAGPDRPTSFHVVGGQFTAVWAEGTFRLAPGTGASQAMDLAPGQGGYVDLTFPEAGHYPFVTHYMVDAEHGAQGTFDITAGTQ</sequence>
<feature type="transmembrane region" description="Helical" evidence="12">
    <location>
        <begin position="281"/>
        <end position="303"/>
    </location>
</feature>
<evidence type="ECO:0000256" key="9">
    <source>
        <dbReference type="ARBA" id="ARBA00023002"/>
    </source>
</evidence>
<keyword evidence="8" id="KW-0677">Repeat</keyword>
<keyword evidence="9" id="KW-0560">Oxidoreductase</keyword>
<keyword evidence="16" id="KW-1185">Reference proteome</keyword>
<feature type="domain" description="EfeO-type cupredoxin-like" evidence="14">
    <location>
        <begin position="471"/>
        <end position="535"/>
    </location>
</feature>
<name>A0ABS9U755_9MICC</name>
<accession>A0ABS9U755</accession>
<dbReference type="Proteomes" id="UP001202922">
    <property type="component" value="Unassembled WGS sequence"/>
</dbReference>
<feature type="transmembrane region" description="Helical" evidence="12">
    <location>
        <begin position="25"/>
        <end position="47"/>
    </location>
</feature>
<dbReference type="CDD" id="cd04208">
    <property type="entry name" value="CuRO_2_CuNIR"/>
    <property type="match status" value="1"/>
</dbReference>
<dbReference type="PANTHER" id="PTHR11709:SF394">
    <property type="entry name" value="FI03373P-RELATED"/>
    <property type="match status" value="1"/>
</dbReference>